<dbReference type="EMBL" id="JBHSGO010000188">
    <property type="protein sequence ID" value="MFC4666269.1"/>
    <property type="molecule type" value="Genomic_DNA"/>
</dbReference>
<dbReference type="Pfam" id="PF02879">
    <property type="entry name" value="PGM_PMM_II"/>
    <property type="match status" value="1"/>
</dbReference>
<dbReference type="Gene3D" id="3.30.310.50">
    <property type="entry name" value="Alpha-D-phosphohexomutase, C-terminal domain"/>
    <property type="match status" value="1"/>
</dbReference>
<dbReference type="EC" id="5.4.2.-" evidence="11"/>
<organism evidence="11 12">
    <name type="scientific">Falsiporphyromonas endometrii</name>
    <dbReference type="NCBI Taxonomy" id="1387297"/>
    <lineage>
        <taxon>Bacteria</taxon>
        <taxon>Pseudomonadati</taxon>
        <taxon>Bacteroidota</taxon>
        <taxon>Bacteroidia</taxon>
        <taxon>Bacteroidales</taxon>
        <taxon>Porphyromonadaceae</taxon>
        <taxon>Falsiporphyromonas</taxon>
    </lineage>
</organism>
<dbReference type="InterPro" id="IPR016055">
    <property type="entry name" value="A-D-PHexomutase_a/b/a-I/II/III"/>
</dbReference>
<dbReference type="SUPFAM" id="SSF53738">
    <property type="entry name" value="Phosphoglucomutase, first 3 domains"/>
    <property type="match status" value="3"/>
</dbReference>
<keyword evidence="5 7" id="KW-0460">Magnesium</keyword>
<gene>
    <name evidence="11" type="ORF">ACFO3G_06625</name>
</gene>
<keyword evidence="6 11" id="KW-0413">Isomerase</keyword>
<dbReference type="InterPro" id="IPR036900">
    <property type="entry name" value="A-D-PHexomutase_C_sf"/>
</dbReference>
<dbReference type="InterPro" id="IPR005845">
    <property type="entry name" value="A-D-PHexomutase_a/b/a-II"/>
</dbReference>
<dbReference type="PANTHER" id="PTHR45745">
    <property type="entry name" value="PHOSPHOMANNOMUTASE 45A"/>
    <property type="match status" value="1"/>
</dbReference>
<evidence type="ECO:0000256" key="4">
    <source>
        <dbReference type="ARBA" id="ARBA00022723"/>
    </source>
</evidence>
<evidence type="ECO:0000313" key="11">
    <source>
        <dbReference type="EMBL" id="MFC4666269.1"/>
    </source>
</evidence>
<dbReference type="InterPro" id="IPR005841">
    <property type="entry name" value="Alpha-D-phosphohexomutase_SF"/>
</dbReference>
<sequence length="584" mass="64693">MEQNELLTTVRSKAQLWLSNRYDEKTRTSVQAMLDNPDNTELIESFYKDLEFGTGGLRGIMGAGTNRMNIYTVGGATQGLANYLKKEFASSEKISVVIGHDCRNNSRLFAETAAEIFTANGIHVYLFEALRPTPEISFAIRHLGCQSGVMVTASHNPPEYNGYKAYWSDGSQVIAPHDQGIIAEVGKIKSVDEIKFKGDKSMITMLGAEMDKTFIDAVRTLSLSQDAIKKHHDLSIVYTPIHGTGGTIVPKALEAFGFTNIQHVPEQDVISGDFPTVVSPNPEEPAALKMAIDRANETGADMVLASDPDGDRIGVAVRNDKGEMVLINGNEICTLMTYYSIARRKELGKLKANDYVVKTIVTTELIKAIADDYNVTMFDCYTGFKWIANVIRECEPKGMRYIGGGEESYGYLWEDFIRDKSSVSACCIFAEMSAWALEKGMSIYQLIRSLYVKYGLYKEVGLNIVRKGRTGAQEIADMMTNYRSNPMSHIASSPVVKVYDYSTLECKDLKTGKVTKLDMPGTSNVLQYRSEDGSKVSIRPSGTEPKIKYYIGLHVAVKGEDYLEAAYEEAEKAVAQVRKDLGNI</sequence>
<evidence type="ECO:0000259" key="8">
    <source>
        <dbReference type="Pfam" id="PF02878"/>
    </source>
</evidence>
<dbReference type="SUPFAM" id="SSF55957">
    <property type="entry name" value="Phosphoglucomutase, C-terminal domain"/>
    <property type="match status" value="1"/>
</dbReference>
<dbReference type="PROSITE" id="PS00710">
    <property type="entry name" value="PGM_PMM"/>
    <property type="match status" value="1"/>
</dbReference>
<evidence type="ECO:0000256" key="1">
    <source>
        <dbReference type="ARBA" id="ARBA00001946"/>
    </source>
</evidence>
<protein>
    <submittedName>
        <fullName evidence="11">Phospho-sugar mutase</fullName>
        <ecNumber evidence="11">5.4.2.-</ecNumber>
    </submittedName>
</protein>
<reference evidence="12" key="1">
    <citation type="journal article" date="2019" name="Int. J. Syst. Evol. Microbiol.">
        <title>The Global Catalogue of Microorganisms (GCM) 10K type strain sequencing project: providing services to taxonomists for standard genome sequencing and annotation.</title>
        <authorList>
            <consortium name="The Broad Institute Genomics Platform"/>
            <consortium name="The Broad Institute Genome Sequencing Center for Infectious Disease"/>
            <person name="Wu L."/>
            <person name="Ma J."/>
        </authorList>
    </citation>
    <scope>NUCLEOTIDE SEQUENCE [LARGE SCALE GENOMIC DNA]</scope>
    <source>
        <strain evidence="12">CGMCC 4.7357</strain>
    </source>
</reference>
<dbReference type="Pfam" id="PF02880">
    <property type="entry name" value="PGM_PMM_III"/>
    <property type="match status" value="1"/>
</dbReference>
<evidence type="ECO:0000259" key="9">
    <source>
        <dbReference type="Pfam" id="PF02879"/>
    </source>
</evidence>
<evidence type="ECO:0000256" key="2">
    <source>
        <dbReference type="ARBA" id="ARBA00010231"/>
    </source>
</evidence>
<comment type="cofactor">
    <cofactor evidence="1">
        <name>Mg(2+)</name>
        <dbReference type="ChEBI" id="CHEBI:18420"/>
    </cofactor>
</comment>
<comment type="caution">
    <text evidence="11">The sequence shown here is derived from an EMBL/GenBank/DDBJ whole genome shotgun (WGS) entry which is preliminary data.</text>
</comment>
<keyword evidence="12" id="KW-1185">Reference proteome</keyword>
<feature type="domain" description="Alpha-D-phosphohexomutase alpha/beta/alpha" evidence="9">
    <location>
        <begin position="214"/>
        <end position="318"/>
    </location>
</feature>
<evidence type="ECO:0000256" key="7">
    <source>
        <dbReference type="RuleBase" id="RU004326"/>
    </source>
</evidence>
<dbReference type="InterPro" id="IPR005846">
    <property type="entry name" value="A-D-PHexomutase_a/b/a-III"/>
</dbReference>
<evidence type="ECO:0000313" key="12">
    <source>
        <dbReference type="Proteomes" id="UP001596020"/>
    </source>
</evidence>
<dbReference type="CDD" id="cd05799">
    <property type="entry name" value="PGM2"/>
    <property type="match status" value="1"/>
</dbReference>
<feature type="domain" description="Alpha-D-phosphohexomutase alpha/beta/alpha" evidence="8">
    <location>
        <begin position="51"/>
        <end position="190"/>
    </location>
</feature>
<keyword evidence="3" id="KW-0597">Phosphoprotein</keyword>
<dbReference type="InterPro" id="IPR005844">
    <property type="entry name" value="A-D-PHexomutase_a/b/a-I"/>
</dbReference>
<dbReference type="InterPro" id="IPR016066">
    <property type="entry name" value="A-D-PHexomutase_CS"/>
</dbReference>
<feature type="domain" description="Alpha-D-phosphohexomutase alpha/beta/alpha" evidence="10">
    <location>
        <begin position="328"/>
        <end position="454"/>
    </location>
</feature>
<accession>A0ABV9K8D0</accession>
<dbReference type="Pfam" id="PF02878">
    <property type="entry name" value="PGM_PMM_I"/>
    <property type="match status" value="1"/>
</dbReference>
<dbReference type="GO" id="GO:0016853">
    <property type="term" value="F:isomerase activity"/>
    <property type="evidence" value="ECO:0007669"/>
    <property type="project" value="UniProtKB-KW"/>
</dbReference>
<dbReference type="PANTHER" id="PTHR45745:SF1">
    <property type="entry name" value="PHOSPHOGLUCOMUTASE 2B-RELATED"/>
    <property type="match status" value="1"/>
</dbReference>
<dbReference type="Proteomes" id="UP001596020">
    <property type="component" value="Unassembled WGS sequence"/>
</dbReference>
<dbReference type="RefSeq" id="WP_380079171.1">
    <property type="nucleotide sequence ID" value="NZ_JBHSGO010000188.1"/>
</dbReference>
<keyword evidence="4 7" id="KW-0479">Metal-binding</keyword>
<evidence type="ECO:0000256" key="5">
    <source>
        <dbReference type="ARBA" id="ARBA00022842"/>
    </source>
</evidence>
<evidence type="ECO:0000256" key="6">
    <source>
        <dbReference type="ARBA" id="ARBA00023235"/>
    </source>
</evidence>
<dbReference type="Gene3D" id="3.40.120.10">
    <property type="entry name" value="Alpha-D-Glucose-1,6-Bisphosphate, subunit A, domain 3"/>
    <property type="match status" value="3"/>
</dbReference>
<dbReference type="PRINTS" id="PR00509">
    <property type="entry name" value="PGMPMM"/>
</dbReference>
<comment type="similarity">
    <text evidence="2 7">Belongs to the phosphohexose mutase family.</text>
</comment>
<name>A0ABV9K8D0_9PORP</name>
<evidence type="ECO:0000256" key="3">
    <source>
        <dbReference type="ARBA" id="ARBA00022553"/>
    </source>
</evidence>
<proteinExistence type="inferred from homology"/>
<evidence type="ECO:0000259" key="10">
    <source>
        <dbReference type="Pfam" id="PF02880"/>
    </source>
</evidence>